<protein>
    <submittedName>
        <fullName evidence="1">Chromosome 10 SCAF15019, whole genome shotgun sequence</fullName>
    </submittedName>
</protein>
<dbReference type="PANTHER" id="PTHR10411">
    <property type="entry name" value="GROWTH ARREST AND DNA DAMAGE-INDUCIBLE PROTEIN GADD45"/>
    <property type="match status" value="1"/>
</dbReference>
<dbReference type="GO" id="GO:0005737">
    <property type="term" value="C:cytoplasm"/>
    <property type="evidence" value="ECO:0007669"/>
    <property type="project" value="TreeGrafter"/>
</dbReference>
<dbReference type="PANTHER" id="PTHR10411:SF5">
    <property type="entry name" value="GROWTH ARREST AND DNA DAMAGE-INDUCIBLE PROTEIN GADD45 BETA"/>
    <property type="match status" value="1"/>
</dbReference>
<dbReference type="GO" id="GO:0005634">
    <property type="term" value="C:nucleus"/>
    <property type="evidence" value="ECO:0007669"/>
    <property type="project" value="InterPro"/>
</dbReference>
<dbReference type="Gene3D" id="3.30.1330.30">
    <property type="match status" value="2"/>
</dbReference>
<dbReference type="GO" id="GO:0051726">
    <property type="term" value="P:regulation of cell cycle"/>
    <property type="evidence" value="ECO:0007669"/>
    <property type="project" value="InterPro"/>
</dbReference>
<dbReference type="KEGG" id="tng:GSTEN00031910G001"/>
<dbReference type="InterPro" id="IPR029064">
    <property type="entry name" value="Ribosomal_eL30-like_sf"/>
</dbReference>
<proteinExistence type="predicted"/>
<sequence>MIPEESFLSVENRMHAVGLALEELLVTAQKQDCLTVGIYESAKLLNADPDSVVLCVLAADDADDVALQIHFTLLQSFCCESGLTILRFSPSGPLMPESPGYKKLVTLNDRIHCLVYVVDTSNSSLLTQKMLDKFDAIRRKANQMGIPQILLMTKVDKACSLVAEDLKTVYQSVYIQKKDACCGSGPGGAPSNGSETRLPDRRHLRIGEVLNADPDSVVLCVLAADDADDVALQIHFTLLQSFCCESGLTILRVSGLRRLQQLLGSADANRNQEEHRDLNCMLVTNPQADHCRLQEVGTYCQESRRLDQWVPELVLQER</sequence>
<reference evidence="1" key="2">
    <citation type="submission" date="2004-02" db="EMBL/GenBank/DDBJ databases">
        <authorList>
            <consortium name="Genoscope"/>
            <consortium name="Whitehead Institute Centre for Genome Research"/>
        </authorList>
    </citation>
    <scope>NUCLEOTIDE SEQUENCE</scope>
</reference>
<dbReference type="InterPro" id="IPR024824">
    <property type="entry name" value="GADD45"/>
</dbReference>
<dbReference type="AlphaFoldDB" id="Q4RMR7"/>
<dbReference type="EMBL" id="CAAE01015019">
    <property type="protein sequence ID" value="CAG10315.1"/>
    <property type="molecule type" value="Genomic_DNA"/>
</dbReference>
<name>Q4RMR7_TETNG</name>
<accession>Q4RMR7</accession>
<evidence type="ECO:0000313" key="1">
    <source>
        <dbReference type="EMBL" id="CAG10315.1"/>
    </source>
</evidence>
<organism evidence="1">
    <name type="scientific">Tetraodon nigroviridis</name>
    <name type="common">Spotted green pufferfish</name>
    <name type="synonym">Chelonodon nigroviridis</name>
    <dbReference type="NCBI Taxonomy" id="99883"/>
    <lineage>
        <taxon>Eukaryota</taxon>
        <taxon>Metazoa</taxon>
        <taxon>Chordata</taxon>
        <taxon>Craniata</taxon>
        <taxon>Vertebrata</taxon>
        <taxon>Euteleostomi</taxon>
        <taxon>Actinopterygii</taxon>
        <taxon>Neopterygii</taxon>
        <taxon>Teleostei</taxon>
        <taxon>Neoteleostei</taxon>
        <taxon>Acanthomorphata</taxon>
        <taxon>Eupercaria</taxon>
        <taxon>Tetraodontiformes</taxon>
        <taxon>Tetradontoidea</taxon>
        <taxon>Tetraodontidae</taxon>
        <taxon>Tetraodon</taxon>
    </lineage>
</organism>
<reference evidence="1" key="1">
    <citation type="journal article" date="2004" name="Nature">
        <title>Genome duplication in the teleost fish Tetraodon nigroviridis reveals the early vertebrate proto-karyotype.</title>
        <authorList>
            <person name="Jaillon O."/>
            <person name="Aury J.-M."/>
            <person name="Brunet F."/>
            <person name="Petit J.-L."/>
            <person name="Stange-Thomann N."/>
            <person name="Mauceli E."/>
            <person name="Bouneau L."/>
            <person name="Fischer C."/>
            <person name="Ozouf-Costaz C."/>
            <person name="Bernot A."/>
            <person name="Nicaud S."/>
            <person name="Jaffe D."/>
            <person name="Fisher S."/>
            <person name="Lutfalla G."/>
            <person name="Dossat C."/>
            <person name="Segurens B."/>
            <person name="Dasilva C."/>
            <person name="Salanoubat M."/>
            <person name="Levy M."/>
            <person name="Boudet N."/>
            <person name="Castellano S."/>
            <person name="Anthouard V."/>
            <person name="Jubin C."/>
            <person name="Castelli V."/>
            <person name="Katinka M."/>
            <person name="Vacherie B."/>
            <person name="Biemont C."/>
            <person name="Skalli Z."/>
            <person name="Cattolico L."/>
            <person name="Poulain J."/>
            <person name="De Berardinis V."/>
            <person name="Cruaud C."/>
            <person name="Duprat S."/>
            <person name="Brottier P."/>
            <person name="Coutanceau J.-P."/>
            <person name="Gouzy J."/>
            <person name="Parra G."/>
            <person name="Lardier G."/>
            <person name="Chapple C."/>
            <person name="McKernan K.J."/>
            <person name="McEwan P."/>
            <person name="Bosak S."/>
            <person name="Kellis M."/>
            <person name="Volff J.-N."/>
            <person name="Guigo R."/>
            <person name="Zody M.C."/>
            <person name="Mesirov J."/>
            <person name="Lindblad-Toh K."/>
            <person name="Birren B."/>
            <person name="Nusbaum C."/>
            <person name="Kahn D."/>
            <person name="Robinson-Rechavi M."/>
            <person name="Laudet V."/>
            <person name="Schachter V."/>
            <person name="Quetier F."/>
            <person name="Saurin W."/>
            <person name="Scarpelli C."/>
            <person name="Wincker P."/>
            <person name="Lander E.S."/>
            <person name="Weissenbach J."/>
            <person name="Roest Crollius H."/>
        </authorList>
    </citation>
    <scope>NUCLEOTIDE SEQUENCE [LARGE SCALE GENOMIC DNA]</scope>
</reference>
<dbReference type="OrthoDB" id="5976967at2759"/>
<gene>
    <name evidence="1" type="ORF">GSTENG00031910001</name>
</gene>